<sequence>MRCLPFLLLSSFSFSTIAAGFSNPLSREHLLIRKREQLLRSHHSTRVDHRDLNTTRRAASRYANTKAKRFHVNGKTIPEVDFDVGDSWSGLLPISSDPGETRKLFFWYFPPSAQGNENDLIFWTNGGPGCSSLEGFLQENGPISWQWGQAKPTPNPNSWTNLGHMLWVEQPIGTGFSQGIPSIHDETELAAQLVGFMQEFLEIFSELKGKNFYLAGESYAGLYVPYIADFIYSNPDLLDLKVQGIWLGAPVLTQDVVAIQAPAVNFVHKYENVFAFNQSFLAHIDQVADACHYTSYLSKFLTYPPPPAPFPLPGTSIEADPGCDVYSQIIEAALLLNPAFNIYRIFDMPPVLWDVLGFPGTFPQVQVNPVYFNRPDVKAAIHAPTQVQWTECGAVPSVFVAPGDTSPPATASGALSRVIEHSARTVIVSGLADFVVLSEGTRIAIQNMTWSDQQGFQNAPSPDSFILDGAGAIGTVQSERGLTLYEVAITGHMVPQFNPPAAFQSMQYLLGVRNNP</sequence>
<reference evidence="7" key="1">
    <citation type="journal article" date="2022" name="New Phytol.">
        <title>Evolutionary transition to the ectomycorrhizal habit in the genomes of a hyperdiverse lineage of mushroom-forming fungi.</title>
        <authorList>
            <person name="Looney B."/>
            <person name="Miyauchi S."/>
            <person name="Morin E."/>
            <person name="Drula E."/>
            <person name="Courty P.E."/>
            <person name="Kohler A."/>
            <person name="Kuo A."/>
            <person name="LaButti K."/>
            <person name="Pangilinan J."/>
            <person name="Lipzen A."/>
            <person name="Riley R."/>
            <person name="Andreopoulos W."/>
            <person name="He G."/>
            <person name="Johnson J."/>
            <person name="Nolan M."/>
            <person name="Tritt A."/>
            <person name="Barry K.W."/>
            <person name="Grigoriev I.V."/>
            <person name="Nagy L.G."/>
            <person name="Hibbett D."/>
            <person name="Henrissat B."/>
            <person name="Matheny P.B."/>
            <person name="Labbe J."/>
            <person name="Martin F.M."/>
        </authorList>
    </citation>
    <scope>NUCLEOTIDE SEQUENCE</scope>
    <source>
        <strain evidence="7">BPL690</strain>
    </source>
</reference>
<evidence type="ECO:0000256" key="6">
    <source>
        <dbReference type="RuleBase" id="RU361156"/>
    </source>
</evidence>
<evidence type="ECO:0000256" key="1">
    <source>
        <dbReference type="ARBA" id="ARBA00009431"/>
    </source>
</evidence>
<dbReference type="EC" id="3.4.16.-" evidence="6"/>
<dbReference type="EMBL" id="WTXG01000093">
    <property type="protein sequence ID" value="KAI0293644.1"/>
    <property type="molecule type" value="Genomic_DNA"/>
</dbReference>
<feature type="signal peptide" evidence="6">
    <location>
        <begin position="1"/>
        <end position="18"/>
    </location>
</feature>
<dbReference type="GO" id="GO:0004185">
    <property type="term" value="F:serine-type carboxypeptidase activity"/>
    <property type="evidence" value="ECO:0007669"/>
    <property type="project" value="UniProtKB-UniRule"/>
</dbReference>
<dbReference type="PANTHER" id="PTHR11802:SF479">
    <property type="entry name" value="CARBOXYPEPTIDASE"/>
    <property type="match status" value="1"/>
</dbReference>
<keyword evidence="6" id="KW-0732">Signal</keyword>
<keyword evidence="5" id="KW-0325">Glycoprotein</keyword>
<dbReference type="InterPro" id="IPR001563">
    <property type="entry name" value="Peptidase_S10"/>
</dbReference>
<comment type="similarity">
    <text evidence="1 6">Belongs to the peptidase S10 family.</text>
</comment>
<dbReference type="InterPro" id="IPR018202">
    <property type="entry name" value="Ser_caboxypep_ser_AS"/>
</dbReference>
<accession>A0AAD4LZ79</accession>
<evidence type="ECO:0000256" key="2">
    <source>
        <dbReference type="ARBA" id="ARBA00022645"/>
    </source>
</evidence>
<dbReference type="AlphaFoldDB" id="A0AAD4LZ79"/>
<dbReference type="PANTHER" id="PTHR11802">
    <property type="entry name" value="SERINE PROTEASE FAMILY S10 SERINE CARBOXYPEPTIDASE"/>
    <property type="match status" value="1"/>
</dbReference>
<feature type="chain" id="PRO_5041769966" description="Carboxypeptidase" evidence="6">
    <location>
        <begin position="19"/>
        <end position="516"/>
    </location>
</feature>
<keyword evidence="2 6" id="KW-0121">Carboxypeptidase</keyword>
<evidence type="ECO:0000313" key="8">
    <source>
        <dbReference type="Proteomes" id="UP001203297"/>
    </source>
</evidence>
<evidence type="ECO:0000313" key="7">
    <source>
        <dbReference type="EMBL" id="KAI0293644.1"/>
    </source>
</evidence>
<keyword evidence="3 6" id="KW-0645">Protease</keyword>
<keyword evidence="8" id="KW-1185">Reference proteome</keyword>
<gene>
    <name evidence="7" type="ORF">B0F90DRAFT_1393899</name>
</gene>
<evidence type="ECO:0000256" key="3">
    <source>
        <dbReference type="ARBA" id="ARBA00022670"/>
    </source>
</evidence>
<dbReference type="PRINTS" id="PR00724">
    <property type="entry name" value="CRBOXYPTASEC"/>
</dbReference>
<dbReference type="Gene3D" id="3.40.50.1820">
    <property type="entry name" value="alpha/beta hydrolase"/>
    <property type="match status" value="1"/>
</dbReference>
<dbReference type="GO" id="GO:0006508">
    <property type="term" value="P:proteolysis"/>
    <property type="evidence" value="ECO:0007669"/>
    <property type="project" value="UniProtKB-KW"/>
</dbReference>
<name>A0AAD4LZ79_9AGAM</name>
<dbReference type="SUPFAM" id="SSF53474">
    <property type="entry name" value="alpha/beta-Hydrolases"/>
    <property type="match status" value="1"/>
</dbReference>
<proteinExistence type="inferred from homology"/>
<evidence type="ECO:0000256" key="4">
    <source>
        <dbReference type="ARBA" id="ARBA00022801"/>
    </source>
</evidence>
<dbReference type="InterPro" id="IPR029058">
    <property type="entry name" value="AB_hydrolase_fold"/>
</dbReference>
<keyword evidence="4 6" id="KW-0378">Hydrolase</keyword>
<comment type="caution">
    <text evidence="7">The sequence shown here is derived from an EMBL/GenBank/DDBJ whole genome shotgun (WGS) entry which is preliminary data.</text>
</comment>
<organism evidence="7 8">
    <name type="scientific">Multifurca ochricompacta</name>
    <dbReference type="NCBI Taxonomy" id="376703"/>
    <lineage>
        <taxon>Eukaryota</taxon>
        <taxon>Fungi</taxon>
        <taxon>Dikarya</taxon>
        <taxon>Basidiomycota</taxon>
        <taxon>Agaricomycotina</taxon>
        <taxon>Agaricomycetes</taxon>
        <taxon>Russulales</taxon>
        <taxon>Russulaceae</taxon>
        <taxon>Multifurca</taxon>
    </lineage>
</organism>
<dbReference type="Proteomes" id="UP001203297">
    <property type="component" value="Unassembled WGS sequence"/>
</dbReference>
<evidence type="ECO:0000256" key="5">
    <source>
        <dbReference type="ARBA" id="ARBA00023180"/>
    </source>
</evidence>
<dbReference type="PROSITE" id="PS00131">
    <property type="entry name" value="CARBOXYPEPT_SER_SER"/>
    <property type="match status" value="1"/>
</dbReference>
<dbReference type="Pfam" id="PF00450">
    <property type="entry name" value="Peptidase_S10"/>
    <property type="match status" value="1"/>
</dbReference>
<protein>
    <recommendedName>
        <fullName evidence="6">Carboxypeptidase</fullName>
        <ecNumber evidence="6">3.4.16.-</ecNumber>
    </recommendedName>
</protein>